<dbReference type="PIRSF" id="PIRSF037205">
    <property type="entry name" value="UCP037205"/>
    <property type="match status" value="1"/>
</dbReference>
<dbReference type="RefSeq" id="WP_218317150.1">
    <property type="nucleotide sequence ID" value="NZ_JAGSPB010000002.1"/>
</dbReference>
<dbReference type="PANTHER" id="PTHR37463">
    <property type="entry name" value="GSL3115 PROTEIN"/>
    <property type="match status" value="1"/>
</dbReference>
<reference evidence="1 2" key="1">
    <citation type="submission" date="2021-04" db="EMBL/GenBank/DDBJ databases">
        <authorList>
            <person name="Pira H."/>
            <person name="Risdian C."/>
            <person name="Wink J."/>
        </authorList>
    </citation>
    <scope>NUCLEOTIDE SEQUENCE [LARGE SCALE GENOMIC DNA]</scope>
    <source>
        <strain evidence="1 2">WH131</strain>
    </source>
</reference>
<organism evidence="1 2">
    <name type="scientific">Erythrobacter ani</name>
    <dbReference type="NCBI Taxonomy" id="2827235"/>
    <lineage>
        <taxon>Bacteria</taxon>
        <taxon>Pseudomonadati</taxon>
        <taxon>Pseudomonadota</taxon>
        <taxon>Alphaproteobacteria</taxon>
        <taxon>Sphingomonadales</taxon>
        <taxon>Erythrobacteraceae</taxon>
        <taxon>Erythrobacter/Porphyrobacter group</taxon>
        <taxon>Erythrobacter</taxon>
    </lineage>
</organism>
<sequence>MTKMRRKSDLPSKICETCGLPFTWRKKWERDWDAVRYCSERCRRSKPASS</sequence>
<keyword evidence="2" id="KW-1185">Reference proteome</keyword>
<proteinExistence type="predicted"/>
<name>A0ABS6SPM7_9SPHN</name>
<accession>A0ABS6SPM7</accession>
<gene>
    <name evidence="1" type="ORF">KCG45_10330</name>
</gene>
<dbReference type="PANTHER" id="PTHR37463:SF1">
    <property type="entry name" value="DUF2256 DOMAIN-CONTAINING PROTEIN"/>
    <property type="match status" value="1"/>
</dbReference>
<comment type="caution">
    <text evidence="1">The sequence shown here is derived from an EMBL/GenBank/DDBJ whole genome shotgun (WGS) entry which is preliminary data.</text>
</comment>
<dbReference type="InterPro" id="IPR017136">
    <property type="entry name" value="UCP037205"/>
</dbReference>
<dbReference type="Proteomes" id="UP000699975">
    <property type="component" value="Unassembled WGS sequence"/>
</dbReference>
<evidence type="ECO:0000313" key="1">
    <source>
        <dbReference type="EMBL" id="MBV7266574.1"/>
    </source>
</evidence>
<dbReference type="EMBL" id="JAGSPB010000002">
    <property type="protein sequence ID" value="MBV7266574.1"/>
    <property type="molecule type" value="Genomic_DNA"/>
</dbReference>
<dbReference type="Pfam" id="PF10013">
    <property type="entry name" value="DUF2256"/>
    <property type="match status" value="1"/>
</dbReference>
<evidence type="ECO:0000313" key="2">
    <source>
        <dbReference type="Proteomes" id="UP000699975"/>
    </source>
</evidence>
<protein>
    <submittedName>
        <fullName evidence="1">DUF2256 domain-containing protein</fullName>
    </submittedName>
</protein>